<accession>A0AAE1H212</accession>
<sequence>RYASDLAYMGGGVYGAPAATPYGSNPYGTAGSSDDCYVSDASEDYTDGPADGVVAAPAPAAAAGVPRRGDAVVDGFTDADLMYAQLASSLYGADTPYGYCGSSGPAAGLSGYDCSRFQLTNYGHLKIDYSCSWRSLDAYIAHS</sequence>
<evidence type="ECO:0000313" key="2">
    <source>
        <dbReference type="Proteomes" id="UP001219518"/>
    </source>
</evidence>
<evidence type="ECO:0000313" key="1">
    <source>
        <dbReference type="EMBL" id="KAK3913317.1"/>
    </source>
</evidence>
<dbReference type="Proteomes" id="UP001219518">
    <property type="component" value="Unassembled WGS sequence"/>
</dbReference>
<gene>
    <name evidence="1" type="ORF">KUF71_022771</name>
</gene>
<dbReference type="AlphaFoldDB" id="A0AAE1H212"/>
<name>A0AAE1H212_9NEOP</name>
<comment type="caution">
    <text evidence="1">The sequence shown here is derived from an EMBL/GenBank/DDBJ whole genome shotgun (WGS) entry which is preliminary data.</text>
</comment>
<reference evidence="1" key="1">
    <citation type="submission" date="2021-07" db="EMBL/GenBank/DDBJ databases">
        <authorList>
            <person name="Catto M.A."/>
            <person name="Jacobson A."/>
            <person name="Kennedy G."/>
            <person name="Labadie P."/>
            <person name="Hunt B.G."/>
            <person name="Srinivasan R."/>
        </authorList>
    </citation>
    <scope>NUCLEOTIDE SEQUENCE</scope>
    <source>
        <strain evidence="1">PL_HMW_Pooled</strain>
        <tissue evidence="1">Head</tissue>
    </source>
</reference>
<dbReference type="EMBL" id="JAHWGI010000318">
    <property type="protein sequence ID" value="KAK3913317.1"/>
    <property type="molecule type" value="Genomic_DNA"/>
</dbReference>
<organism evidence="1 2">
    <name type="scientific">Frankliniella fusca</name>
    <dbReference type="NCBI Taxonomy" id="407009"/>
    <lineage>
        <taxon>Eukaryota</taxon>
        <taxon>Metazoa</taxon>
        <taxon>Ecdysozoa</taxon>
        <taxon>Arthropoda</taxon>
        <taxon>Hexapoda</taxon>
        <taxon>Insecta</taxon>
        <taxon>Pterygota</taxon>
        <taxon>Neoptera</taxon>
        <taxon>Paraneoptera</taxon>
        <taxon>Thysanoptera</taxon>
        <taxon>Terebrantia</taxon>
        <taxon>Thripoidea</taxon>
        <taxon>Thripidae</taxon>
        <taxon>Frankliniella</taxon>
    </lineage>
</organism>
<protein>
    <submittedName>
        <fullName evidence="1">Protein arginine N-methyltransferase 6</fullName>
    </submittedName>
</protein>
<proteinExistence type="predicted"/>
<keyword evidence="2" id="KW-1185">Reference proteome</keyword>
<feature type="non-terminal residue" evidence="1">
    <location>
        <position position="1"/>
    </location>
</feature>
<reference evidence="1" key="2">
    <citation type="journal article" date="2023" name="BMC Genomics">
        <title>Pest status, molecular evolution, and epigenetic factors derived from the genome assembly of Frankliniella fusca, a thysanopteran phytovirus vector.</title>
        <authorList>
            <person name="Catto M.A."/>
            <person name="Labadie P.E."/>
            <person name="Jacobson A.L."/>
            <person name="Kennedy G.G."/>
            <person name="Srinivasan R."/>
            <person name="Hunt B.G."/>
        </authorList>
    </citation>
    <scope>NUCLEOTIDE SEQUENCE</scope>
    <source>
        <strain evidence="1">PL_HMW_Pooled</strain>
    </source>
</reference>